<dbReference type="AlphaFoldDB" id="A0A895YFL7"/>
<reference evidence="1" key="1">
    <citation type="submission" date="2021-02" db="EMBL/GenBank/DDBJ databases">
        <title>Natrosporangium hydrolyticum gen. nov., sp. nov, a haloalkaliphilic actinobacterium from a soda solonchak soil.</title>
        <authorList>
            <person name="Sorokin D.Y."/>
            <person name="Khijniak T.V."/>
            <person name="Zakharycheva A.P."/>
            <person name="Boueva O.V."/>
            <person name="Ariskina E.V."/>
            <person name="Hahnke R.L."/>
            <person name="Bunk B."/>
            <person name="Sproer C."/>
            <person name="Schumann P."/>
            <person name="Evtushenko L.I."/>
            <person name="Kublanov I.V."/>
        </authorList>
    </citation>
    <scope>NUCLEOTIDE SEQUENCE</scope>
    <source>
        <strain evidence="1">DSM 106523</strain>
    </source>
</reference>
<dbReference type="Gene3D" id="3.50.50.60">
    <property type="entry name" value="FAD/NAD(P)-binding domain"/>
    <property type="match status" value="1"/>
</dbReference>
<evidence type="ECO:0000313" key="1">
    <source>
        <dbReference type="EMBL" id="QSB16664.1"/>
    </source>
</evidence>
<dbReference type="InterPro" id="IPR036188">
    <property type="entry name" value="FAD/NAD-bd_sf"/>
</dbReference>
<dbReference type="PANTHER" id="PTHR43734">
    <property type="entry name" value="PHYTOENE DESATURASE"/>
    <property type="match status" value="1"/>
</dbReference>
<dbReference type="RefSeq" id="WP_239678890.1">
    <property type="nucleotide sequence ID" value="NZ_CP070499.1"/>
</dbReference>
<name>A0A895YFL7_9ACTN</name>
<evidence type="ECO:0000313" key="2">
    <source>
        <dbReference type="Proteomes" id="UP000662857"/>
    </source>
</evidence>
<organism evidence="1 2">
    <name type="scientific">Natronosporangium hydrolyticum</name>
    <dbReference type="NCBI Taxonomy" id="2811111"/>
    <lineage>
        <taxon>Bacteria</taxon>
        <taxon>Bacillati</taxon>
        <taxon>Actinomycetota</taxon>
        <taxon>Actinomycetes</taxon>
        <taxon>Micromonosporales</taxon>
        <taxon>Micromonosporaceae</taxon>
        <taxon>Natronosporangium</taxon>
    </lineage>
</organism>
<dbReference type="PANTHER" id="PTHR43734:SF1">
    <property type="entry name" value="PHYTOENE DESATURASE"/>
    <property type="match status" value="1"/>
</dbReference>
<accession>A0A895YFL7</accession>
<dbReference type="KEGG" id="nhy:JQS43_10495"/>
<proteinExistence type="predicted"/>
<protein>
    <submittedName>
        <fullName evidence="1">FAD-dependent oxidoreductase</fullName>
    </submittedName>
</protein>
<dbReference type="PRINTS" id="PR00411">
    <property type="entry name" value="PNDRDTASEI"/>
</dbReference>
<dbReference type="EMBL" id="CP070499">
    <property type="protein sequence ID" value="QSB16664.1"/>
    <property type="molecule type" value="Genomic_DNA"/>
</dbReference>
<dbReference type="SUPFAM" id="SSF51971">
    <property type="entry name" value="Nucleotide-binding domain"/>
    <property type="match status" value="1"/>
</dbReference>
<gene>
    <name evidence="1" type="ORF">JQS43_10495</name>
</gene>
<dbReference type="Proteomes" id="UP000662857">
    <property type="component" value="Chromosome"/>
</dbReference>
<sequence>MMMQITVVGGGLGGLVAAVCAAESGARVTLFEAHASPGGRARSTPAPYIANDGPHVFYSDGPHWRWLSERGLVPAAGVGLAEARGLRFRRDGALRRLPSAGVLAASARRGVRAPAALSFTEWATGRFGARTARQIASMMGVATFDADPGRLSAAFVWERFLRVTRPGYPAARYVRGGWQTVVDRLTALARQLGVEIHTGVRVGELPPPPVIVATSLAAARGLLGDPTLATASGRTVLLDLGLRRRRGDAFLVFDQDQAGFLERYSSPDPSLAPAGESLAQAQLPLRPGESKAQGLTRLAPLLELALPGWQERTTWRRASVADGRSGALDLPGHTWRDRPAVDRGDRVYLVGDQVAAPGLLSEVTLASARRAAALAVGVAAQRRTMQR</sequence>
<keyword evidence="2" id="KW-1185">Reference proteome</keyword>
<dbReference type="Pfam" id="PF13450">
    <property type="entry name" value="NAD_binding_8"/>
    <property type="match status" value="1"/>
</dbReference>